<name>A0A0P7DNP3_9GAMM</name>
<keyword evidence="4" id="KW-1185">Reference proteome</keyword>
<reference evidence="1 3" key="1">
    <citation type="submission" date="2015-09" db="EMBL/GenBank/DDBJ databases">
        <title>Draft Genome Sequence of Pseudoalteromonas lipolytica UCD-48B.</title>
        <authorList>
            <person name="Krusor M."/>
            <person name="Coil D.A."/>
            <person name="Lang J.M."/>
            <person name="Eisen J.A."/>
            <person name="Alexiev A."/>
        </authorList>
    </citation>
    <scope>NUCLEOTIDE SEQUENCE [LARGE SCALE GENOMIC DNA]</scope>
    <source>
        <strain evidence="1 3">UCD-48B</strain>
    </source>
</reference>
<proteinExistence type="predicted"/>
<evidence type="ECO:0000313" key="1">
    <source>
        <dbReference type="EMBL" id="KPM82467.1"/>
    </source>
</evidence>
<evidence type="ECO:0000313" key="2">
    <source>
        <dbReference type="EMBL" id="MEJ6497243.1"/>
    </source>
</evidence>
<dbReference type="EMBL" id="LJTC01000011">
    <property type="protein sequence ID" value="KPM82467.1"/>
    <property type="molecule type" value="Genomic_DNA"/>
</dbReference>
<accession>A0A0P7DNP3</accession>
<reference evidence="2 4" key="2">
    <citation type="submission" date="2023-01" db="EMBL/GenBank/DDBJ databases">
        <title>Trichodesmium-associated heterotrophic epibiont bacteria.</title>
        <authorList>
            <person name="Cleveland C.S."/>
            <person name="Webb E.A."/>
        </authorList>
    </citation>
    <scope>NUCLEOTIDE SEQUENCE [LARGE SCALE GENOMIC DNA]</scope>
    <source>
        <strain evidence="2 4">USCH2</strain>
    </source>
</reference>
<protein>
    <submittedName>
        <fullName evidence="1">Uncharacterized protein</fullName>
    </submittedName>
</protein>
<evidence type="ECO:0000313" key="3">
    <source>
        <dbReference type="Proteomes" id="UP000050378"/>
    </source>
</evidence>
<dbReference type="Proteomes" id="UP000050378">
    <property type="component" value="Unassembled WGS sequence"/>
</dbReference>
<dbReference type="Proteomes" id="UP001377972">
    <property type="component" value="Unassembled WGS sequence"/>
</dbReference>
<dbReference type="PATRIC" id="fig|570156.3.peg.1100"/>
<sequence length="199" mass="23566">MFIIPDTDKKIRAKISSYKSAFNREIRDYGCISDGYGKRYLIFPLLLVLNDMKKAEQHIQWHDSHFPDDMGEPVQMLCRSILTFRIGDINKASYELAETMFSNVYLLPWLLDEKVEPIDMRHLTNFSLLEYCEEVPHRVLESISEQELEWIYSCYHSEAFVKARTRYIEIYTRLKHVSEMDERVKLSDEAEKLLSALKV</sequence>
<dbReference type="AlphaFoldDB" id="A0A0P7DNP3"/>
<dbReference type="RefSeq" id="WP_054553991.1">
    <property type="nucleotide sequence ID" value="NZ_JAQPZS010000014.1"/>
</dbReference>
<organism evidence="1 3">
    <name type="scientific">Pseudoalteromonas lipolytica</name>
    <dbReference type="NCBI Taxonomy" id="570156"/>
    <lineage>
        <taxon>Bacteria</taxon>
        <taxon>Pseudomonadati</taxon>
        <taxon>Pseudomonadota</taxon>
        <taxon>Gammaproteobacteria</taxon>
        <taxon>Alteromonadales</taxon>
        <taxon>Pseudoalteromonadaceae</taxon>
        <taxon>Pseudoalteromonas</taxon>
    </lineage>
</organism>
<comment type="caution">
    <text evidence="1">The sequence shown here is derived from an EMBL/GenBank/DDBJ whole genome shotgun (WGS) entry which is preliminary data.</text>
</comment>
<evidence type="ECO:0000313" key="4">
    <source>
        <dbReference type="Proteomes" id="UP001377972"/>
    </source>
</evidence>
<dbReference type="EMBL" id="JAQPZS010000014">
    <property type="protein sequence ID" value="MEJ6497243.1"/>
    <property type="molecule type" value="Genomic_DNA"/>
</dbReference>
<gene>
    <name evidence="1" type="ORF">AOG27_15895</name>
    <name evidence="2" type="ORF">PQI24_14455</name>
</gene>
<dbReference type="OrthoDB" id="6197429at2"/>